<dbReference type="Proteomes" id="UP000831786">
    <property type="component" value="Chromosome"/>
</dbReference>
<dbReference type="SUPFAM" id="SSF53474">
    <property type="entry name" value="alpha/beta-Hydrolases"/>
    <property type="match status" value="1"/>
</dbReference>
<evidence type="ECO:0000256" key="1">
    <source>
        <dbReference type="ARBA" id="ARBA00022801"/>
    </source>
</evidence>
<dbReference type="GO" id="GO:0016787">
    <property type="term" value="F:hydrolase activity"/>
    <property type="evidence" value="ECO:0007669"/>
    <property type="project" value="UniProtKB-KW"/>
</dbReference>
<feature type="domain" description="Alpha/beta hydrolase fold-3" evidence="2">
    <location>
        <begin position="80"/>
        <end position="204"/>
    </location>
</feature>
<keyword evidence="4" id="KW-1185">Reference proteome</keyword>
<sequence>MSARPAPDSWSALESAVRAIGPAVDPETIAASGRLLEALHGVPTSLPGSSTVERDIAYGPHPEQALDWYLPTAREPRGMLVYVHGGAFIGGSRQRPDSPYHGNIGRWAAAHGWAALLVGHRLAPAAQWPAAVEDLALAIEWGRARLGRDTGGAVPVHVVGNSSGAVHVVNYTCGGPGVPAADPAPASIALISGVYDLPAFGWERLRSYFGDDPGIVDDWDLKSQLAASDVPQLFAVGEFDTPEAHEQFLAALRDASERTGALPACVRARAANHFTVVHAIGTRFDDLGPALLRFLEESETIES</sequence>
<dbReference type="Pfam" id="PF07859">
    <property type="entry name" value="Abhydrolase_3"/>
    <property type="match status" value="1"/>
</dbReference>
<gene>
    <name evidence="3" type="ORF">MUN78_01035</name>
</gene>
<organism evidence="3 4">
    <name type="scientific">Leucobacter allii</name>
    <dbReference type="NCBI Taxonomy" id="2932247"/>
    <lineage>
        <taxon>Bacteria</taxon>
        <taxon>Bacillati</taxon>
        <taxon>Actinomycetota</taxon>
        <taxon>Actinomycetes</taxon>
        <taxon>Micrococcales</taxon>
        <taxon>Microbacteriaceae</taxon>
        <taxon>Leucobacter</taxon>
    </lineage>
</organism>
<evidence type="ECO:0000313" key="3">
    <source>
        <dbReference type="EMBL" id="UOQ57460.1"/>
    </source>
</evidence>
<dbReference type="InterPro" id="IPR013094">
    <property type="entry name" value="AB_hydrolase_3"/>
</dbReference>
<dbReference type="PANTHER" id="PTHR48081">
    <property type="entry name" value="AB HYDROLASE SUPERFAMILY PROTEIN C4A8.06C"/>
    <property type="match status" value="1"/>
</dbReference>
<dbReference type="EMBL" id="CP095045">
    <property type="protein sequence ID" value="UOQ57460.1"/>
    <property type="molecule type" value="Genomic_DNA"/>
</dbReference>
<dbReference type="Gene3D" id="3.40.50.1820">
    <property type="entry name" value="alpha/beta hydrolase"/>
    <property type="match status" value="1"/>
</dbReference>
<dbReference type="InterPro" id="IPR029058">
    <property type="entry name" value="AB_hydrolase_fold"/>
</dbReference>
<protein>
    <submittedName>
        <fullName evidence="3">Alpha/beta hydrolase</fullName>
    </submittedName>
</protein>
<dbReference type="RefSeq" id="WP_244728202.1">
    <property type="nucleotide sequence ID" value="NZ_CP095045.1"/>
</dbReference>
<dbReference type="InterPro" id="IPR050300">
    <property type="entry name" value="GDXG_lipolytic_enzyme"/>
</dbReference>
<reference evidence="3 4" key="1">
    <citation type="submission" date="2022-04" db="EMBL/GenBank/DDBJ databases">
        <title>Leucobacter sp. isolated from rhizosphere of garlic.</title>
        <authorList>
            <person name="Won M."/>
            <person name="Lee C.-M."/>
            <person name="Woen H.-Y."/>
            <person name="Kwon S.-W."/>
        </authorList>
    </citation>
    <scope>NUCLEOTIDE SEQUENCE [LARGE SCALE GENOMIC DNA]</scope>
    <source>
        <strain evidence="3 4">H21R-40</strain>
    </source>
</reference>
<keyword evidence="1 3" id="KW-0378">Hydrolase</keyword>
<evidence type="ECO:0000313" key="4">
    <source>
        <dbReference type="Proteomes" id="UP000831786"/>
    </source>
</evidence>
<evidence type="ECO:0000259" key="2">
    <source>
        <dbReference type="Pfam" id="PF07859"/>
    </source>
</evidence>
<proteinExistence type="predicted"/>
<name>A0ABY4FMF8_9MICO</name>
<dbReference type="PANTHER" id="PTHR48081:SF33">
    <property type="entry name" value="KYNURENINE FORMAMIDASE"/>
    <property type="match status" value="1"/>
</dbReference>
<accession>A0ABY4FMF8</accession>